<dbReference type="InterPro" id="IPR036705">
    <property type="entry name" value="Ribosyl_crysJ1_sf"/>
</dbReference>
<dbReference type="Gene3D" id="1.10.4080.10">
    <property type="entry name" value="ADP-ribosylation/Crystallin J1"/>
    <property type="match status" value="1"/>
</dbReference>
<dbReference type="Pfam" id="PF03747">
    <property type="entry name" value="ADP_ribosyl_GH"/>
    <property type="match status" value="1"/>
</dbReference>
<keyword evidence="2" id="KW-1185">Reference proteome</keyword>
<reference evidence="1 2" key="1">
    <citation type="submission" date="2024-05" db="EMBL/GenBank/DDBJ databases">
        <authorList>
            <person name="Wallberg A."/>
        </authorList>
    </citation>
    <scope>NUCLEOTIDE SEQUENCE [LARGE SCALE GENOMIC DNA]</scope>
</reference>
<protein>
    <submittedName>
        <fullName evidence="1">Uncharacterized protein</fullName>
    </submittedName>
</protein>
<dbReference type="SUPFAM" id="SSF101478">
    <property type="entry name" value="ADP-ribosylglycohydrolase"/>
    <property type="match status" value="1"/>
</dbReference>
<comment type="caution">
    <text evidence="1">The sequence shown here is derived from an EMBL/GenBank/DDBJ whole genome shotgun (WGS) entry which is preliminary data.</text>
</comment>
<dbReference type="InterPro" id="IPR005502">
    <property type="entry name" value="Ribosyl_crysJ1"/>
</dbReference>
<gene>
    <name evidence="1" type="ORF">MNOR_LOCUS35947</name>
</gene>
<feature type="non-terminal residue" evidence="1">
    <location>
        <position position="1"/>
    </location>
</feature>
<dbReference type="AlphaFoldDB" id="A0AAV2SF14"/>
<organism evidence="1 2">
    <name type="scientific">Meganyctiphanes norvegica</name>
    <name type="common">Northern krill</name>
    <name type="synonym">Thysanopoda norvegica</name>
    <dbReference type="NCBI Taxonomy" id="48144"/>
    <lineage>
        <taxon>Eukaryota</taxon>
        <taxon>Metazoa</taxon>
        <taxon>Ecdysozoa</taxon>
        <taxon>Arthropoda</taxon>
        <taxon>Crustacea</taxon>
        <taxon>Multicrustacea</taxon>
        <taxon>Malacostraca</taxon>
        <taxon>Eumalacostraca</taxon>
        <taxon>Eucarida</taxon>
        <taxon>Euphausiacea</taxon>
        <taxon>Euphausiidae</taxon>
        <taxon>Meganyctiphanes</taxon>
    </lineage>
</organism>
<dbReference type="Proteomes" id="UP001497623">
    <property type="component" value="Unassembled WGS sequence"/>
</dbReference>
<evidence type="ECO:0000313" key="2">
    <source>
        <dbReference type="Proteomes" id="UP001497623"/>
    </source>
</evidence>
<evidence type="ECO:0000313" key="1">
    <source>
        <dbReference type="EMBL" id="CAL4185425.1"/>
    </source>
</evidence>
<sequence>ILGLLYGAVVSDAVALSTEGLTEQECHFYYSKENLMPQERIHDYLRAHFPPQDWSSNADILLLTLESLMRWGGVVDELELATQLDQWRIHGFMDLDPLPGYPLSQLMAQ</sequence>
<accession>A0AAV2SF14</accession>
<name>A0AAV2SF14_MEGNR</name>
<feature type="non-terminal residue" evidence="1">
    <location>
        <position position="109"/>
    </location>
</feature>
<proteinExistence type="predicted"/>
<dbReference type="EMBL" id="CAXKWB010062537">
    <property type="protein sequence ID" value="CAL4185425.1"/>
    <property type="molecule type" value="Genomic_DNA"/>
</dbReference>